<dbReference type="SUPFAM" id="SSF52096">
    <property type="entry name" value="ClpP/crotonase"/>
    <property type="match status" value="1"/>
</dbReference>
<organism evidence="2 3">
    <name type="scientific">Sphingomonas aliaeris</name>
    <dbReference type="NCBI Taxonomy" id="2759526"/>
    <lineage>
        <taxon>Bacteria</taxon>
        <taxon>Pseudomonadati</taxon>
        <taxon>Pseudomonadota</taxon>
        <taxon>Alphaproteobacteria</taxon>
        <taxon>Sphingomonadales</taxon>
        <taxon>Sphingomonadaceae</taxon>
        <taxon>Sphingomonas</taxon>
    </lineage>
</organism>
<reference evidence="3" key="1">
    <citation type="submission" date="2020-09" db="EMBL/GenBank/DDBJ databases">
        <title>Sphingomonas sp., a new species isolated from pork steak.</title>
        <authorList>
            <person name="Heidler von Heilborn D."/>
        </authorList>
    </citation>
    <scope>NUCLEOTIDE SEQUENCE [LARGE SCALE GENOMIC DNA]</scope>
</reference>
<dbReference type="InterPro" id="IPR001753">
    <property type="entry name" value="Enoyl-CoA_hydra/iso"/>
</dbReference>
<dbReference type="CDD" id="cd06558">
    <property type="entry name" value="crotonase-like"/>
    <property type="match status" value="1"/>
</dbReference>
<gene>
    <name evidence="2" type="ORF">H5J25_02400</name>
</gene>
<dbReference type="Pfam" id="PF00378">
    <property type="entry name" value="ECH_1"/>
    <property type="match status" value="1"/>
</dbReference>
<keyword evidence="3" id="KW-1185">Reference proteome</keyword>
<dbReference type="EMBL" id="CP061035">
    <property type="protein sequence ID" value="QQV77673.1"/>
    <property type="molecule type" value="Genomic_DNA"/>
</dbReference>
<dbReference type="GO" id="GO:0003824">
    <property type="term" value="F:catalytic activity"/>
    <property type="evidence" value="ECO:0007669"/>
    <property type="project" value="UniProtKB-ARBA"/>
</dbReference>
<sequence>MGVKADDIIEYEGFGVSVSEGVLTISLNRPELGNALPSAAIPQLDALFRQIGARADVRVLLIRGEGASFCAGGDVKGFAETIDHSPEVRRTDYFARMDRARSQMEAYLALQCPVIVACQGAVAGAAVAYPLGADIALAEPGARFVFPHQRLGLPPDGGLTYLLPRIVGVRKASELALTAATIDAAEALRIRIVSRIVPADVLQQEAFSIARRIAAAPRGAVRRARALLRESLAHTASEQLSAERDAIADSVAEPDFEEGVRAFMDKRRAVFPSTRE</sequence>
<dbReference type="KEGG" id="sari:H5J25_02400"/>
<dbReference type="Gene3D" id="3.90.226.10">
    <property type="entry name" value="2-enoyl-CoA Hydratase, Chain A, domain 1"/>
    <property type="match status" value="1"/>
</dbReference>
<dbReference type="PANTHER" id="PTHR43802:SF1">
    <property type="entry name" value="IP11341P-RELATED"/>
    <property type="match status" value="1"/>
</dbReference>
<dbReference type="PANTHER" id="PTHR43802">
    <property type="entry name" value="ENOYL-COA HYDRATASE"/>
    <property type="match status" value="1"/>
</dbReference>
<name>A0A974NVG0_9SPHN</name>
<dbReference type="Proteomes" id="UP000595894">
    <property type="component" value="Chromosome"/>
</dbReference>
<protein>
    <submittedName>
        <fullName evidence="2">Enoyl-CoA hydratase/isomerase family protein</fullName>
    </submittedName>
</protein>
<dbReference type="InterPro" id="IPR029045">
    <property type="entry name" value="ClpP/crotonase-like_dom_sf"/>
</dbReference>
<evidence type="ECO:0000313" key="2">
    <source>
        <dbReference type="EMBL" id="QQV77673.1"/>
    </source>
</evidence>
<proteinExistence type="inferred from homology"/>
<comment type="similarity">
    <text evidence="1">Belongs to the enoyl-CoA hydratase/isomerase family.</text>
</comment>
<evidence type="ECO:0000313" key="3">
    <source>
        <dbReference type="Proteomes" id="UP000595894"/>
    </source>
</evidence>
<accession>A0A974NVG0</accession>
<dbReference type="AlphaFoldDB" id="A0A974NVG0"/>
<evidence type="ECO:0000256" key="1">
    <source>
        <dbReference type="ARBA" id="ARBA00005254"/>
    </source>
</evidence>